<dbReference type="GO" id="GO:0009435">
    <property type="term" value="P:NAD+ biosynthetic process"/>
    <property type="evidence" value="ECO:0007669"/>
    <property type="project" value="InterPro"/>
</dbReference>
<dbReference type="GO" id="GO:0034213">
    <property type="term" value="P:quinolinate catabolic process"/>
    <property type="evidence" value="ECO:0007669"/>
    <property type="project" value="TreeGrafter"/>
</dbReference>
<evidence type="ECO:0000256" key="1">
    <source>
        <dbReference type="ARBA" id="ARBA00009400"/>
    </source>
</evidence>
<organism evidence="8 9">
    <name type="scientific">Roseiarcus fermentans</name>
    <dbReference type="NCBI Taxonomy" id="1473586"/>
    <lineage>
        <taxon>Bacteria</taxon>
        <taxon>Pseudomonadati</taxon>
        <taxon>Pseudomonadota</taxon>
        <taxon>Alphaproteobacteria</taxon>
        <taxon>Hyphomicrobiales</taxon>
        <taxon>Roseiarcaceae</taxon>
        <taxon>Roseiarcus</taxon>
    </lineage>
</organism>
<sequence>MPHAHASSHAFERLDDLAEPLLVEDTAGGDLTTEALGLHGRRGHVVFYARKPMTIAGTELAAAMFMRRGIPVVLHRRSGESVAAGAKLLAGDGDAADLHLVFKAAQTMVETLSGMATAARAMVDAVEAVNPNVRVACTRKAFPGGRRLSHVAVTAGGAILHRAGLSETILIFAEHRAFLRDKPLATVMDRLRLVAPEKKIAIEVDDVAEAQEAINAGFDIIQLERFSVAAVGEVAAIARARNLPPLIAAAGGVTVANAADYVRAGAGMIVTSAPFGAPPADVSVSIAEVRLEAVPGGALPPLQTSG</sequence>
<dbReference type="GO" id="GO:0004514">
    <property type="term" value="F:nicotinate-nucleotide diphosphorylase (carboxylating) activity"/>
    <property type="evidence" value="ECO:0007669"/>
    <property type="project" value="InterPro"/>
</dbReference>
<feature type="domain" description="Quinolinate phosphoribosyl transferase C-terminal" evidence="6">
    <location>
        <begin position="116"/>
        <end position="284"/>
    </location>
</feature>
<dbReference type="PANTHER" id="PTHR32179">
    <property type="entry name" value="NICOTINATE-NUCLEOTIDE PYROPHOSPHORYLASE [CARBOXYLATING]"/>
    <property type="match status" value="1"/>
</dbReference>
<dbReference type="PIRSF" id="PIRSF006250">
    <property type="entry name" value="NadC_ModD"/>
    <property type="match status" value="1"/>
</dbReference>
<dbReference type="InterPro" id="IPR022412">
    <property type="entry name" value="Quinolinate_PRibosylTrfase_N"/>
</dbReference>
<feature type="domain" description="Quinolinate phosphoribosyl transferase N-terminal" evidence="7">
    <location>
        <begin position="30"/>
        <end position="113"/>
    </location>
</feature>
<keyword evidence="9" id="KW-1185">Reference proteome</keyword>
<reference evidence="8 9" key="1">
    <citation type="submission" date="2018-06" db="EMBL/GenBank/DDBJ databases">
        <title>Genomic Encyclopedia of Type Strains, Phase IV (KMG-IV): sequencing the most valuable type-strain genomes for metagenomic binning, comparative biology and taxonomic classification.</title>
        <authorList>
            <person name="Goeker M."/>
        </authorList>
    </citation>
    <scope>NUCLEOTIDE SEQUENCE [LARGE SCALE GENOMIC DNA]</scope>
    <source>
        <strain evidence="8 9">DSM 24875</strain>
    </source>
</reference>
<dbReference type="Gene3D" id="3.90.1170.20">
    <property type="entry name" value="Quinolinate phosphoribosyl transferase, N-terminal domain"/>
    <property type="match status" value="1"/>
</dbReference>
<accession>A0A366FBC5</accession>
<dbReference type="PANTHER" id="PTHR32179:SF4">
    <property type="entry name" value="PYROPHOSPHORYLASE MODD-RELATED"/>
    <property type="match status" value="1"/>
</dbReference>
<comment type="similarity">
    <text evidence="1 5">Belongs to the NadC/ModD family.</text>
</comment>
<dbReference type="Pfam" id="PF02749">
    <property type="entry name" value="QRPTase_N"/>
    <property type="match status" value="1"/>
</dbReference>
<dbReference type="RefSeq" id="WP_113890022.1">
    <property type="nucleotide sequence ID" value="NZ_QNRK01000015.1"/>
</dbReference>
<dbReference type="InterPro" id="IPR006242">
    <property type="entry name" value="ModD"/>
</dbReference>
<evidence type="ECO:0000259" key="7">
    <source>
        <dbReference type="Pfam" id="PF02749"/>
    </source>
</evidence>
<dbReference type="NCBIfam" id="TIGR01334">
    <property type="entry name" value="modD"/>
    <property type="match status" value="1"/>
</dbReference>
<dbReference type="AlphaFoldDB" id="A0A366FBC5"/>
<dbReference type="InterPro" id="IPR002638">
    <property type="entry name" value="Quinolinate_PRibosylTrfase_C"/>
</dbReference>
<dbReference type="Pfam" id="PF01729">
    <property type="entry name" value="QRPTase_C"/>
    <property type="match status" value="1"/>
</dbReference>
<name>A0A366FBC5_9HYPH</name>
<proteinExistence type="inferred from homology"/>
<dbReference type="InterPro" id="IPR037128">
    <property type="entry name" value="Quinolinate_PRibosylTase_N_sf"/>
</dbReference>
<dbReference type="OrthoDB" id="8216773at2"/>
<evidence type="ECO:0000259" key="6">
    <source>
        <dbReference type="Pfam" id="PF01729"/>
    </source>
</evidence>
<evidence type="ECO:0000256" key="2">
    <source>
        <dbReference type="ARBA" id="ARBA00019205"/>
    </source>
</evidence>
<dbReference type="Proteomes" id="UP000253529">
    <property type="component" value="Unassembled WGS sequence"/>
</dbReference>
<dbReference type="InterPro" id="IPR013785">
    <property type="entry name" value="Aldolase_TIM"/>
</dbReference>
<keyword evidence="4 5" id="KW-0808">Transferase</keyword>
<dbReference type="InterPro" id="IPR036068">
    <property type="entry name" value="Nicotinate_pribotase-like_C"/>
</dbReference>
<evidence type="ECO:0000256" key="5">
    <source>
        <dbReference type="PIRNR" id="PIRNR006250"/>
    </source>
</evidence>
<evidence type="ECO:0000256" key="4">
    <source>
        <dbReference type="ARBA" id="ARBA00022679"/>
    </source>
</evidence>
<evidence type="ECO:0000256" key="3">
    <source>
        <dbReference type="ARBA" id="ARBA00022676"/>
    </source>
</evidence>
<dbReference type="GO" id="GO:0005737">
    <property type="term" value="C:cytoplasm"/>
    <property type="evidence" value="ECO:0007669"/>
    <property type="project" value="TreeGrafter"/>
</dbReference>
<evidence type="ECO:0000313" key="8">
    <source>
        <dbReference type="EMBL" id="RBP11962.1"/>
    </source>
</evidence>
<gene>
    <name evidence="8" type="ORF">DFR50_11569</name>
</gene>
<keyword evidence="3 5" id="KW-0328">Glycosyltransferase</keyword>
<dbReference type="FunFam" id="3.20.20.70:FF:000030">
    <property type="entry name" value="Nicotinate-nucleotide pyrophosphorylase, carboxylating"/>
    <property type="match status" value="1"/>
</dbReference>
<dbReference type="InterPro" id="IPR027277">
    <property type="entry name" value="NadC/ModD"/>
</dbReference>
<comment type="caution">
    <text evidence="8">The sequence shown here is derived from an EMBL/GenBank/DDBJ whole genome shotgun (WGS) entry which is preliminary data.</text>
</comment>
<dbReference type="Gene3D" id="3.20.20.70">
    <property type="entry name" value="Aldolase class I"/>
    <property type="match status" value="1"/>
</dbReference>
<protein>
    <recommendedName>
        <fullName evidence="2">Putative pyrophosphorylase ModD</fullName>
    </recommendedName>
</protein>
<dbReference type="SUPFAM" id="SSF51690">
    <property type="entry name" value="Nicotinate/Quinolinate PRTase C-terminal domain-like"/>
    <property type="match status" value="1"/>
</dbReference>
<evidence type="ECO:0000313" key="9">
    <source>
        <dbReference type="Proteomes" id="UP000253529"/>
    </source>
</evidence>
<dbReference type="SUPFAM" id="SSF54675">
    <property type="entry name" value="Nicotinate/Quinolinate PRTase N-terminal domain-like"/>
    <property type="match status" value="1"/>
</dbReference>
<dbReference type="EMBL" id="QNRK01000015">
    <property type="protein sequence ID" value="RBP11962.1"/>
    <property type="molecule type" value="Genomic_DNA"/>
</dbReference>